<dbReference type="AlphaFoldDB" id="A0AAW0KIP6"/>
<accession>A0AAW0KIP6</accession>
<gene>
    <name evidence="1" type="ORF">CFP56_020151</name>
</gene>
<reference evidence="1 2" key="1">
    <citation type="journal article" date="2018" name="Sci. Data">
        <title>The draft genome sequence of cork oak.</title>
        <authorList>
            <person name="Ramos A.M."/>
            <person name="Usie A."/>
            <person name="Barbosa P."/>
            <person name="Barros P.M."/>
            <person name="Capote T."/>
            <person name="Chaves I."/>
            <person name="Simoes F."/>
            <person name="Abreu I."/>
            <person name="Carrasquinho I."/>
            <person name="Faro C."/>
            <person name="Guimaraes J.B."/>
            <person name="Mendonca D."/>
            <person name="Nobrega F."/>
            <person name="Rodrigues L."/>
            <person name="Saibo N.J.M."/>
            <person name="Varela M.C."/>
            <person name="Egas C."/>
            <person name="Matos J."/>
            <person name="Miguel C.M."/>
            <person name="Oliveira M.M."/>
            <person name="Ricardo C.P."/>
            <person name="Goncalves S."/>
        </authorList>
    </citation>
    <scope>NUCLEOTIDE SEQUENCE [LARGE SCALE GENOMIC DNA]</scope>
    <source>
        <strain evidence="2">cv. HL8</strain>
    </source>
</reference>
<proteinExistence type="predicted"/>
<comment type="caution">
    <text evidence="1">The sequence shown here is derived from an EMBL/GenBank/DDBJ whole genome shotgun (WGS) entry which is preliminary data.</text>
</comment>
<evidence type="ECO:0000313" key="2">
    <source>
        <dbReference type="Proteomes" id="UP000237347"/>
    </source>
</evidence>
<name>A0AAW0KIP6_QUESU</name>
<organism evidence="1 2">
    <name type="scientific">Quercus suber</name>
    <name type="common">Cork oak</name>
    <dbReference type="NCBI Taxonomy" id="58331"/>
    <lineage>
        <taxon>Eukaryota</taxon>
        <taxon>Viridiplantae</taxon>
        <taxon>Streptophyta</taxon>
        <taxon>Embryophyta</taxon>
        <taxon>Tracheophyta</taxon>
        <taxon>Spermatophyta</taxon>
        <taxon>Magnoliopsida</taxon>
        <taxon>eudicotyledons</taxon>
        <taxon>Gunneridae</taxon>
        <taxon>Pentapetalae</taxon>
        <taxon>rosids</taxon>
        <taxon>fabids</taxon>
        <taxon>Fagales</taxon>
        <taxon>Fagaceae</taxon>
        <taxon>Quercus</taxon>
    </lineage>
</organism>
<keyword evidence="2" id="KW-1185">Reference proteome</keyword>
<dbReference type="EMBL" id="PKMF04000311">
    <property type="protein sequence ID" value="KAK7838229.1"/>
    <property type="molecule type" value="Genomic_DNA"/>
</dbReference>
<evidence type="ECO:0000313" key="1">
    <source>
        <dbReference type="EMBL" id="KAK7838229.1"/>
    </source>
</evidence>
<dbReference type="Proteomes" id="UP000237347">
    <property type="component" value="Unassembled WGS sequence"/>
</dbReference>
<protein>
    <submittedName>
        <fullName evidence="1">Uncharacterized protein</fullName>
    </submittedName>
</protein>
<sequence>MVINSSMKAYSCKPPDFPPFPRLNSLIGACFEPFEKQLAFSYVRGDQSKLSLNKLDVKNSLTIAKQERKRKKLLIMEFMSLCMT</sequence>